<feature type="transmembrane region" description="Helical" evidence="1">
    <location>
        <begin position="149"/>
        <end position="166"/>
    </location>
</feature>
<accession>A0ABM7IMT6</accession>
<feature type="transmembrane region" description="Helical" evidence="1">
    <location>
        <begin position="125"/>
        <end position="142"/>
    </location>
</feature>
<sequence length="486" mass="49694">MNVSVVTRNSLSLPVGLGWTVCAAGALGIVATYWDESWHTDIGRDSFWTPAHLMLYGAMAVVGLAIAAWGVRVLVALRSLRATLSQRPVVTACLGGVTALAAAPIDNAWHDAFGRDAVEWSPPHMLVIFAAIAIALGALAGIDPNAAALRAAAGALLLANAEALVFEYETGVPQFTETLYLPIMLAAGLLAAHVIGRAVPGGAPVTLAVAGYAALRLLIIAALATLGRSTPDLPLAVLGLAVYDLPLPGRLARPAAAALATATLAWGASALRLASAHPDAVAITAVPVIVISTLVLALGSSRRSRAALPAAVAVLISGSALATGAGRAHAHDPGQGPAVATVDLTADTDGRGQITMTARLTDTGDCEHTTPIRLAARRAGQTFTGDLRQTGLCRYAGTVTVPGSGRWFTYVELREGDDNTEAWLPVDAGTAGQLTQTRVLYRPAGTGAGHRSAEIAAGTPIYLVGIALLGLGAAAVRRSPHRHHGA</sequence>
<keyword evidence="2" id="KW-0614">Plasmid</keyword>
<keyword evidence="1" id="KW-0812">Transmembrane</keyword>
<feature type="transmembrane region" description="Helical" evidence="1">
    <location>
        <begin position="89"/>
        <end position="105"/>
    </location>
</feature>
<feature type="transmembrane region" description="Helical" evidence="1">
    <location>
        <begin position="455"/>
        <end position="476"/>
    </location>
</feature>
<dbReference type="Proteomes" id="UP000465609">
    <property type="component" value="Plasmid pJCM15296"/>
</dbReference>
<feature type="transmembrane region" description="Helical" evidence="1">
    <location>
        <begin position="12"/>
        <end position="34"/>
    </location>
</feature>
<evidence type="ECO:0000313" key="2">
    <source>
        <dbReference type="EMBL" id="BBX88114.1"/>
    </source>
</evidence>
<keyword evidence="1" id="KW-1133">Transmembrane helix</keyword>
<keyword evidence="1" id="KW-0472">Membrane</keyword>
<feature type="transmembrane region" description="Helical" evidence="1">
    <location>
        <begin position="306"/>
        <end position="325"/>
    </location>
</feature>
<gene>
    <name evidence="2" type="ORF">MAUB_63150</name>
</gene>
<proteinExistence type="predicted"/>
<evidence type="ECO:0000256" key="1">
    <source>
        <dbReference type="SAM" id="Phobius"/>
    </source>
</evidence>
<feature type="transmembrane region" description="Helical" evidence="1">
    <location>
        <begin position="54"/>
        <end position="77"/>
    </location>
</feature>
<dbReference type="EMBL" id="AP022578">
    <property type="protein sequence ID" value="BBX88114.1"/>
    <property type="molecule type" value="Genomic_DNA"/>
</dbReference>
<feature type="transmembrane region" description="Helical" evidence="1">
    <location>
        <begin position="280"/>
        <end position="299"/>
    </location>
</feature>
<geneLocation type="plasmid" evidence="2 3">
    <name>pJCM15296</name>
</geneLocation>
<evidence type="ECO:0000313" key="3">
    <source>
        <dbReference type="Proteomes" id="UP000465609"/>
    </source>
</evidence>
<keyword evidence="3" id="KW-1185">Reference proteome</keyword>
<name>A0ABM7IMT6_9MYCO</name>
<feature type="transmembrane region" description="Helical" evidence="1">
    <location>
        <begin position="178"/>
        <end position="195"/>
    </location>
</feature>
<protein>
    <submittedName>
        <fullName evidence="2">Uncharacterized protein</fullName>
    </submittedName>
</protein>
<feature type="transmembrane region" description="Helical" evidence="1">
    <location>
        <begin position="207"/>
        <end position="227"/>
    </location>
</feature>
<organism evidence="2 3">
    <name type="scientific">Mycolicibacterium aubagnense</name>
    <dbReference type="NCBI Taxonomy" id="319707"/>
    <lineage>
        <taxon>Bacteria</taxon>
        <taxon>Bacillati</taxon>
        <taxon>Actinomycetota</taxon>
        <taxon>Actinomycetes</taxon>
        <taxon>Mycobacteriales</taxon>
        <taxon>Mycobacteriaceae</taxon>
        <taxon>Mycolicibacterium</taxon>
    </lineage>
</organism>
<reference evidence="2 3" key="1">
    <citation type="journal article" date="2019" name="Emerg. Microbes Infect.">
        <title>Comprehensive subspecies identification of 175 nontuberculous mycobacteria species based on 7547 genomic profiles.</title>
        <authorList>
            <person name="Matsumoto Y."/>
            <person name="Kinjo T."/>
            <person name="Motooka D."/>
            <person name="Nabeya D."/>
            <person name="Jung N."/>
            <person name="Uechi K."/>
            <person name="Horii T."/>
            <person name="Iida T."/>
            <person name="Fujita J."/>
            <person name="Nakamura S."/>
        </authorList>
    </citation>
    <scope>NUCLEOTIDE SEQUENCE [LARGE SCALE GENOMIC DNA]</scope>
    <source>
        <strain evidence="2 3">JCM 15296</strain>
        <plasmid evidence="2">pJCM15296</plasmid>
    </source>
</reference>